<accession>A0AB36G074</accession>
<dbReference type="AlphaFoldDB" id="A0AB36G074"/>
<dbReference type="EMBL" id="MIPY01000008">
    <property type="protein sequence ID" value="OES33381.1"/>
    <property type="molecule type" value="Genomic_DNA"/>
</dbReference>
<gene>
    <name evidence="1" type="ORF">BFV95_1223</name>
</gene>
<organism evidence="1 2">
    <name type="scientific">Alteromonas macleodii</name>
    <name type="common">Pseudoalteromonas macleodii</name>
    <dbReference type="NCBI Taxonomy" id="28108"/>
    <lineage>
        <taxon>Bacteria</taxon>
        <taxon>Pseudomonadati</taxon>
        <taxon>Pseudomonadota</taxon>
        <taxon>Gammaproteobacteria</taxon>
        <taxon>Alteromonadales</taxon>
        <taxon>Alteromonadaceae</taxon>
        <taxon>Alteromonas/Salinimonas group</taxon>
        <taxon>Alteromonas</taxon>
    </lineage>
</organism>
<dbReference type="Proteomes" id="UP000095392">
    <property type="component" value="Unassembled WGS sequence"/>
</dbReference>
<proteinExistence type="predicted"/>
<evidence type="ECO:0000313" key="1">
    <source>
        <dbReference type="EMBL" id="OES33381.1"/>
    </source>
</evidence>
<reference evidence="1 2" key="1">
    <citation type="submission" date="2016-09" db="EMBL/GenBank/DDBJ databases">
        <title>Draft Genome Sequence of four Alteromonas macleodii strains isolated from copper coupons and grown long-term at elevated copper levels.</title>
        <authorList>
            <person name="Cusick K."/>
            <person name="Dale J."/>
            <person name="Little B."/>
            <person name="Biffinger J."/>
        </authorList>
    </citation>
    <scope>NUCLEOTIDE SEQUENCE [LARGE SCALE GENOMIC DNA]</scope>
    <source>
        <strain evidence="1 2">KCP01</strain>
    </source>
</reference>
<protein>
    <submittedName>
        <fullName evidence="1">Uncharacterized protein</fullName>
    </submittedName>
</protein>
<comment type="caution">
    <text evidence="1">The sequence shown here is derived from an EMBL/GenBank/DDBJ whole genome shotgun (WGS) entry which is preliminary data.</text>
</comment>
<keyword evidence="2" id="KW-1185">Reference proteome</keyword>
<name>A0AB36G074_ALTMA</name>
<evidence type="ECO:0000313" key="2">
    <source>
        <dbReference type="Proteomes" id="UP000095392"/>
    </source>
</evidence>
<sequence length="44" mass="5088">MSLSIRQLELSMVAEYCRMAAWEDNDPSIPNKAMYFNFDTISTP</sequence>